<proteinExistence type="predicted"/>
<keyword evidence="3" id="KW-1185">Reference proteome</keyword>
<reference evidence="3" key="1">
    <citation type="submission" date="2021-01" db="EMBL/GenBank/DDBJ databases">
        <title>Genome public.</title>
        <authorList>
            <person name="Liu C."/>
            <person name="Sun Q."/>
        </authorList>
    </citation>
    <scope>NUCLEOTIDE SEQUENCE [LARGE SCALE GENOMIC DNA]</scope>
    <source>
        <strain evidence="3">YIM B02505</strain>
    </source>
</reference>
<gene>
    <name evidence="2" type="ORF">JHL18_21080</name>
</gene>
<dbReference type="EMBL" id="JAENHN010000059">
    <property type="protein sequence ID" value="MBK1813118.1"/>
    <property type="molecule type" value="Genomic_DNA"/>
</dbReference>
<accession>A0ABS1EUW2</accession>
<dbReference type="RefSeq" id="WP_200272925.1">
    <property type="nucleotide sequence ID" value="NZ_JAENHN010000059.1"/>
</dbReference>
<dbReference type="Proteomes" id="UP000596739">
    <property type="component" value="Unassembled WGS sequence"/>
</dbReference>
<organism evidence="2 3">
    <name type="scientific">Clostridium yunnanense</name>
    <dbReference type="NCBI Taxonomy" id="2800325"/>
    <lineage>
        <taxon>Bacteria</taxon>
        <taxon>Bacillati</taxon>
        <taxon>Bacillota</taxon>
        <taxon>Clostridia</taxon>
        <taxon>Eubacteriales</taxon>
        <taxon>Clostridiaceae</taxon>
        <taxon>Clostridium</taxon>
    </lineage>
</organism>
<protein>
    <submittedName>
        <fullName evidence="2">YoaP domain-containing protein</fullName>
    </submittedName>
</protein>
<evidence type="ECO:0000259" key="1">
    <source>
        <dbReference type="Pfam" id="PF14268"/>
    </source>
</evidence>
<sequence length="81" mass="9131">MIINGKGITVLYSDQCPIKNITEAAKECSLDIRLHKIDNHIEAQNSPSPYGTFNIIVDGKFLTHRIFDKQRYIGILKSGQV</sequence>
<dbReference type="Pfam" id="PF14268">
    <property type="entry name" value="YoaP"/>
    <property type="match status" value="1"/>
</dbReference>
<evidence type="ECO:0000313" key="2">
    <source>
        <dbReference type="EMBL" id="MBK1813118.1"/>
    </source>
</evidence>
<evidence type="ECO:0000313" key="3">
    <source>
        <dbReference type="Proteomes" id="UP000596739"/>
    </source>
</evidence>
<dbReference type="InterPro" id="IPR025685">
    <property type="entry name" value="YoaP-like_dom"/>
</dbReference>
<comment type="caution">
    <text evidence="2">The sequence shown here is derived from an EMBL/GenBank/DDBJ whole genome shotgun (WGS) entry which is preliminary data.</text>
</comment>
<name>A0ABS1EUW2_9CLOT</name>
<feature type="domain" description="YoaP-like" evidence="1">
    <location>
        <begin position="32"/>
        <end position="71"/>
    </location>
</feature>